<evidence type="ECO:0000256" key="3">
    <source>
        <dbReference type="ARBA" id="ARBA00023054"/>
    </source>
</evidence>
<evidence type="ECO:0000313" key="6">
    <source>
        <dbReference type="Proteomes" id="UP000007110"/>
    </source>
</evidence>
<dbReference type="Proteomes" id="UP000007110">
    <property type="component" value="Unassembled WGS sequence"/>
</dbReference>
<dbReference type="OrthoDB" id="6499155at2759"/>
<evidence type="ECO:0000313" key="5">
    <source>
        <dbReference type="EnsemblMetazoa" id="XP_030831032"/>
    </source>
</evidence>
<feature type="compositionally biased region" description="Basic residues" evidence="4">
    <location>
        <begin position="260"/>
        <end position="274"/>
    </location>
</feature>
<evidence type="ECO:0000256" key="4">
    <source>
        <dbReference type="SAM" id="MobiDB-lite"/>
    </source>
</evidence>
<dbReference type="GO" id="GO:0032465">
    <property type="term" value="P:regulation of cytokinesis"/>
    <property type="evidence" value="ECO:0000318"/>
    <property type="project" value="GO_Central"/>
</dbReference>
<organism evidence="5 6">
    <name type="scientific">Strongylocentrotus purpuratus</name>
    <name type="common">Purple sea urchin</name>
    <dbReference type="NCBI Taxonomy" id="7668"/>
    <lineage>
        <taxon>Eukaryota</taxon>
        <taxon>Metazoa</taxon>
        <taxon>Echinodermata</taxon>
        <taxon>Eleutherozoa</taxon>
        <taxon>Echinozoa</taxon>
        <taxon>Echinoidea</taxon>
        <taxon>Euechinoidea</taxon>
        <taxon>Echinacea</taxon>
        <taxon>Camarodonta</taxon>
        <taxon>Echinidea</taxon>
        <taxon>Strongylocentrotidae</taxon>
        <taxon>Strongylocentrotus</taxon>
    </lineage>
</organism>
<feature type="compositionally biased region" description="Basic and acidic residues" evidence="4">
    <location>
        <begin position="331"/>
        <end position="343"/>
    </location>
</feature>
<dbReference type="GO" id="GO:1903566">
    <property type="term" value="P:positive regulation of protein localization to cilium"/>
    <property type="evidence" value="ECO:0000318"/>
    <property type="project" value="GO_Central"/>
</dbReference>
<dbReference type="RefSeq" id="XP_030831032.1">
    <property type="nucleotide sequence ID" value="XM_030975172.1"/>
</dbReference>
<feature type="compositionally biased region" description="Low complexity" evidence="4">
    <location>
        <begin position="106"/>
        <end position="126"/>
    </location>
</feature>
<proteinExistence type="inferred from homology"/>
<reference evidence="5" key="2">
    <citation type="submission" date="2021-01" db="UniProtKB">
        <authorList>
            <consortium name="EnsemblMetazoa"/>
        </authorList>
    </citation>
    <scope>IDENTIFICATION</scope>
</reference>
<dbReference type="GO" id="GO:0005813">
    <property type="term" value="C:centrosome"/>
    <property type="evidence" value="ECO:0000318"/>
    <property type="project" value="GO_Central"/>
</dbReference>
<feature type="compositionally biased region" description="Basic residues" evidence="4">
    <location>
        <begin position="193"/>
        <end position="206"/>
    </location>
</feature>
<comment type="similarity">
    <text evidence="1">Belongs to the ENTR1 family.</text>
</comment>
<dbReference type="AlphaFoldDB" id="A0A7M7N737"/>
<feature type="compositionally biased region" description="Basic and acidic residues" evidence="4">
    <location>
        <begin position="247"/>
        <end position="259"/>
    </location>
</feature>
<dbReference type="InterPro" id="IPR026757">
    <property type="entry name" value="ENTR1"/>
</dbReference>
<dbReference type="GO" id="GO:0055037">
    <property type="term" value="C:recycling endosome"/>
    <property type="evidence" value="ECO:0000318"/>
    <property type="project" value="GO_Central"/>
</dbReference>
<feature type="compositionally biased region" description="Basic and acidic residues" evidence="4">
    <location>
        <begin position="395"/>
        <end position="422"/>
    </location>
</feature>
<dbReference type="OMA" id="DRHDRIC"/>
<feature type="region of interest" description="Disordered" evidence="4">
    <location>
        <begin position="15"/>
        <end position="422"/>
    </location>
</feature>
<dbReference type="GO" id="GO:0045724">
    <property type="term" value="P:positive regulation of cilium assembly"/>
    <property type="evidence" value="ECO:0000318"/>
    <property type="project" value="GO_Central"/>
</dbReference>
<dbReference type="EnsemblMetazoa" id="XM_030975172">
    <property type="protein sequence ID" value="XP_030831032"/>
    <property type="gene ID" value="LOC100891932"/>
</dbReference>
<feature type="compositionally biased region" description="Polar residues" evidence="4">
    <location>
        <begin position="15"/>
        <end position="27"/>
    </location>
</feature>
<sequence>MYVLTKCRNRLFKTFQTEDMGNQNGSAPSGGAAPEVSNANSGTTSNGTSSSSSSSNGRTNLRRATSPGMPNRAGRKGARSVQSTAGGTPAPPTPTKPTHMKSSSKQEQQQRPHQQQQQAATAQNQAKGNEFVDFIYDYATKENGEGEEEESNDKIGEDTTNKKNKAYDAVLGGDLAGHREHVDKKQGRERARAHTHGHAARKHKSPANKPNTKSTLVVDYIDASQDAQTYSSSTGLAAPDMNAGNDEFTRAKAAPEPKPHRERARAQSHGHRKKGSSDSKNQNKHKGTSSSSDASDREHVVNLLAVPPKPAKPTENGHRSKLSSSTNELDVSSRDNNRSHENLPDVSMHDSSMTEKPYEAMPTLDKNKRGDTPPRSSTPPQGDRTENGVSSADLARFKQENSKLRKELADSRKASDKDSKKIESMEAEIKKLKLREAEDAKTLETMVQHVEANLKRTTERAVTAENTITKLKAEIKQLKGELGGGSSSKQKTEENKELKDIREKANAASLKLATAAKEAETNIKQLMSGVDVLKILAETLGCIDRISEDKSDKPKSFGTAL</sequence>
<dbReference type="PANTHER" id="PTHR31259">
    <property type="entry name" value="ENDOSOME-ASSOCIATED TRAFFICKING REGULATOR 1"/>
    <property type="match status" value="1"/>
</dbReference>
<protein>
    <recommendedName>
        <fullName evidence="2">Endosome-associated-trafficking regulator 1</fullName>
    </recommendedName>
</protein>
<keyword evidence="6" id="KW-1185">Reference proteome</keyword>
<dbReference type="GeneID" id="100891932"/>
<dbReference type="GO" id="GO:0030496">
    <property type="term" value="C:midbody"/>
    <property type="evidence" value="ECO:0000318"/>
    <property type="project" value="GO_Central"/>
</dbReference>
<feature type="compositionally biased region" description="Basic and acidic residues" evidence="4">
    <location>
        <begin position="152"/>
        <end position="161"/>
    </location>
</feature>
<dbReference type="GO" id="GO:0005769">
    <property type="term" value="C:early endosome"/>
    <property type="evidence" value="ECO:0000318"/>
    <property type="project" value="GO_Central"/>
</dbReference>
<dbReference type="InParanoid" id="A0A7M7N737"/>
<feature type="compositionally biased region" description="Low complexity" evidence="4">
    <location>
        <begin position="40"/>
        <end position="57"/>
    </location>
</feature>
<name>A0A7M7N737_STRPU</name>
<keyword evidence="3" id="KW-0175">Coiled coil</keyword>
<feature type="compositionally biased region" description="Polar residues" evidence="4">
    <location>
        <begin position="225"/>
        <end position="235"/>
    </location>
</feature>
<evidence type="ECO:0000256" key="1">
    <source>
        <dbReference type="ARBA" id="ARBA00007791"/>
    </source>
</evidence>
<feature type="compositionally biased region" description="Basic and acidic residues" evidence="4">
    <location>
        <begin position="176"/>
        <end position="192"/>
    </location>
</feature>
<accession>A0A7M7N737</accession>
<dbReference type="PANTHER" id="PTHR31259:SF3">
    <property type="entry name" value="ENDOSOME-ASSOCIATED-TRAFFICKING REGULATOR 1"/>
    <property type="match status" value="1"/>
</dbReference>
<reference evidence="6" key="1">
    <citation type="submission" date="2015-02" db="EMBL/GenBank/DDBJ databases">
        <title>Genome sequencing for Strongylocentrotus purpuratus.</title>
        <authorList>
            <person name="Murali S."/>
            <person name="Liu Y."/>
            <person name="Vee V."/>
            <person name="English A."/>
            <person name="Wang M."/>
            <person name="Skinner E."/>
            <person name="Han Y."/>
            <person name="Muzny D.M."/>
            <person name="Worley K.C."/>
            <person name="Gibbs R.A."/>
        </authorList>
    </citation>
    <scope>NUCLEOTIDE SEQUENCE</scope>
</reference>
<dbReference type="KEGG" id="spu:100891932"/>
<dbReference type="GO" id="GO:0036064">
    <property type="term" value="C:ciliary basal body"/>
    <property type="evidence" value="ECO:0000318"/>
    <property type="project" value="GO_Central"/>
</dbReference>
<evidence type="ECO:0000256" key="2">
    <source>
        <dbReference type="ARBA" id="ARBA00016007"/>
    </source>
</evidence>